<comment type="caution">
    <text evidence="2">The sequence shown here is derived from an EMBL/GenBank/DDBJ whole genome shotgun (WGS) entry which is preliminary data.</text>
</comment>
<feature type="region of interest" description="Disordered" evidence="1">
    <location>
        <begin position="172"/>
        <end position="193"/>
    </location>
</feature>
<feature type="non-terminal residue" evidence="2">
    <location>
        <position position="193"/>
    </location>
</feature>
<dbReference type="EMBL" id="BQXS01008022">
    <property type="protein sequence ID" value="GKT28926.1"/>
    <property type="molecule type" value="Genomic_DNA"/>
</dbReference>
<sequence>IGQHFLSHPSQRHLIRSIAILEQMNFNNVFQEVMRCKDVFMIEYDDLQTLLGGCRVYRNGMFQWKCIWRCSVLCSEEISRKRRKREIEGKKDLKGKKGRSLKIGIMEKKKKSFSSAALKLHPTAAVKTKKGTVSCLRLEAERAKDIEFEEEEEEEEEEDSRCDARAIATLGDDIINHGGDELTTKDSRIRDTS</sequence>
<evidence type="ECO:0000313" key="3">
    <source>
        <dbReference type="Proteomes" id="UP001057375"/>
    </source>
</evidence>
<evidence type="ECO:0000256" key="1">
    <source>
        <dbReference type="SAM" id="MobiDB-lite"/>
    </source>
</evidence>
<protein>
    <submittedName>
        <fullName evidence="2">Uncharacterized protein</fullName>
    </submittedName>
</protein>
<keyword evidence="3" id="KW-1185">Reference proteome</keyword>
<reference evidence="2" key="1">
    <citation type="submission" date="2022-03" db="EMBL/GenBank/DDBJ databases">
        <title>Draft genome sequence of Aduncisulcus paluster, a free-living microaerophilic Fornicata.</title>
        <authorList>
            <person name="Yuyama I."/>
            <person name="Kume K."/>
            <person name="Tamura T."/>
            <person name="Inagaki Y."/>
            <person name="Hashimoto T."/>
        </authorList>
    </citation>
    <scope>NUCLEOTIDE SEQUENCE</scope>
    <source>
        <strain evidence="2">NY0171</strain>
    </source>
</reference>
<proteinExistence type="predicted"/>
<evidence type="ECO:0000313" key="2">
    <source>
        <dbReference type="EMBL" id="GKT28926.1"/>
    </source>
</evidence>
<feature type="compositionally biased region" description="Basic and acidic residues" evidence="1">
    <location>
        <begin position="174"/>
        <end position="193"/>
    </location>
</feature>
<feature type="non-terminal residue" evidence="2">
    <location>
        <position position="1"/>
    </location>
</feature>
<gene>
    <name evidence="2" type="ORF">ADUPG1_005091</name>
</gene>
<accession>A0ABQ5K8P6</accession>
<organism evidence="2 3">
    <name type="scientific">Aduncisulcus paluster</name>
    <dbReference type="NCBI Taxonomy" id="2918883"/>
    <lineage>
        <taxon>Eukaryota</taxon>
        <taxon>Metamonada</taxon>
        <taxon>Carpediemonas-like organisms</taxon>
        <taxon>Aduncisulcus</taxon>
    </lineage>
</organism>
<dbReference type="Proteomes" id="UP001057375">
    <property type="component" value="Unassembled WGS sequence"/>
</dbReference>
<name>A0ABQ5K8P6_9EUKA</name>